<evidence type="ECO:0000313" key="3">
    <source>
        <dbReference type="Proteomes" id="UP001189429"/>
    </source>
</evidence>
<evidence type="ECO:0000313" key="2">
    <source>
        <dbReference type="EMBL" id="CAK0806442.1"/>
    </source>
</evidence>
<sequence length="281" mass="29810">MNRVRDVLQISKEDARKRISDVSRSLYRQDLGTVVSRVDASTAEALAGASAAFGLTSQETSKMNADTYRQIASNLLEGGELPAQGAATLASAKGVLQLSDSAAEAAFVSVAAPLLQKDVEQVSQKLLTGAPSDAVAPSSELLARRAGQLGLPGAAACAATAEAFGATLRSLYDQACKEAKKKGDNEALGLMDKMLSFSKHAAARCSRSCAVRWRPGTMRERIRRCPWRQTPCRADASTGSTSSARSRGALAAPRAPGTWRACCSCPRRTTRRRAWTCASRC</sequence>
<comment type="caution">
    <text evidence="2">The sequence shown here is derived from an EMBL/GenBank/DDBJ whole genome shotgun (WGS) entry which is preliminary data.</text>
</comment>
<proteinExistence type="predicted"/>
<feature type="region of interest" description="Disordered" evidence="1">
    <location>
        <begin position="232"/>
        <end position="252"/>
    </location>
</feature>
<dbReference type="Proteomes" id="UP001189429">
    <property type="component" value="Unassembled WGS sequence"/>
</dbReference>
<name>A0ABN9QK60_9DINO</name>
<gene>
    <name evidence="2" type="ORF">PCOR1329_LOCUS12663</name>
</gene>
<feature type="compositionally biased region" description="Low complexity" evidence="1">
    <location>
        <begin position="236"/>
        <end position="252"/>
    </location>
</feature>
<organism evidence="2 3">
    <name type="scientific">Prorocentrum cordatum</name>
    <dbReference type="NCBI Taxonomy" id="2364126"/>
    <lineage>
        <taxon>Eukaryota</taxon>
        <taxon>Sar</taxon>
        <taxon>Alveolata</taxon>
        <taxon>Dinophyceae</taxon>
        <taxon>Prorocentrales</taxon>
        <taxon>Prorocentraceae</taxon>
        <taxon>Prorocentrum</taxon>
    </lineage>
</organism>
<keyword evidence="3" id="KW-1185">Reference proteome</keyword>
<reference evidence="2" key="1">
    <citation type="submission" date="2023-10" db="EMBL/GenBank/DDBJ databases">
        <authorList>
            <person name="Chen Y."/>
            <person name="Shah S."/>
            <person name="Dougan E. K."/>
            <person name="Thang M."/>
            <person name="Chan C."/>
        </authorList>
    </citation>
    <scope>NUCLEOTIDE SEQUENCE [LARGE SCALE GENOMIC DNA]</scope>
</reference>
<evidence type="ECO:0000256" key="1">
    <source>
        <dbReference type="SAM" id="MobiDB-lite"/>
    </source>
</evidence>
<dbReference type="EMBL" id="CAUYUJ010003714">
    <property type="protein sequence ID" value="CAK0806442.1"/>
    <property type="molecule type" value="Genomic_DNA"/>
</dbReference>
<accession>A0ABN9QK60</accession>
<protein>
    <submittedName>
        <fullName evidence="2">Uncharacterized protein</fullName>
    </submittedName>
</protein>